<sequence>MMGSVVQQQVTEAVLNYNSQNTFRSDYTPEVLYAGLFGDLCYEWKPVSSSRPLNHQHVLLRWGF</sequence>
<dbReference type="EMBL" id="WNYA01000009">
    <property type="protein sequence ID" value="KAG8557349.1"/>
    <property type="molecule type" value="Genomic_DNA"/>
</dbReference>
<protein>
    <submittedName>
        <fullName evidence="1">Uncharacterized protein</fullName>
    </submittedName>
</protein>
<dbReference type="AlphaFoldDB" id="A0AAV7A6W0"/>
<evidence type="ECO:0000313" key="2">
    <source>
        <dbReference type="Proteomes" id="UP000824782"/>
    </source>
</evidence>
<proteinExistence type="predicted"/>
<evidence type="ECO:0000313" key="1">
    <source>
        <dbReference type="EMBL" id="KAG8557349.1"/>
    </source>
</evidence>
<comment type="caution">
    <text evidence="1">The sequence shown here is derived from an EMBL/GenBank/DDBJ whole genome shotgun (WGS) entry which is preliminary data.</text>
</comment>
<name>A0AAV7A6W0_ENGPU</name>
<keyword evidence="2" id="KW-1185">Reference proteome</keyword>
<organism evidence="1 2">
    <name type="scientific">Engystomops pustulosus</name>
    <name type="common">Tungara frog</name>
    <name type="synonym">Physalaemus pustulosus</name>
    <dbReference type="NCBI Taxonomy" id="76066"/>
    <lineage>
        <taxon>Eukaryota</taxon>
        <taxon>Metazoa</taxon>
        <taxon>Chordata</taxon>
        <taxon>Craniata</taxon>
        <taxon>Vertebrata</taxon>
        <taxon>Euteleostomi</taxon>
        <taxon>Amphibia</taxon>
        <taxon>Batrachia</taxon>
        <taxon>Anura</taxon>
        <taxon>Neobatrachia</taxon>
        <taxon>Hyloidea</taxon>
        <taxon>Leptodactylidae</taxon>
        <taxon>Leiuperinae</taxon>
        <taxon>Engystomops</taxon>
    </lineage>
</organism>
<gene>
    <name evidence="1" type="ORF">GDO81_018421</name>
</gene>
<accession>A0AAV7A6W0</accession>
<dbReference type="Proteomes" id="UP000824782">
    <property type="component" value="Unassembled WGS sequence"/>
</dbReference>
<reference evidence="1" key="1">
    <citation type="thesis" date="2020" institute="ProQuest LLC" country="789 East Eisenhower Parkway, Ann Arbor, MI, USA">
        <title>Comparative Genomics and Chromosome Evolution.</title>
        <authorList>
            <person name="Mudd A.B."/>
        </authorList>
    </citation>
    <scope>NUCLEOTIDE SEQUENCE</scope>
    <source>
        <strain evidence="1">237g6f4</strain>
        <tissue evidence="1">Blood</tissue>
    </source>
</reference>